<comment type="caution">
    <text evidence="3">The sequence shown here is derived from an EMBL/GenBank/DDBJ whole genome shotgun (WGS) entry which is preliminary data.</text>
</comment>
<dbReference type="InterPro" id="IPR051481">
    <property type="entry name" value="BTB-POZ/Galectin-3-binding"/>
</dbReference>
<protein>
    <submittedName>
        <fullName evidence="4">BTB/POZ domain-containing protein</fullName>
    </submittedName>
</protein>
<evidence type="ECO:0000259" key="1">
    <source>
        <dbReference type="PROSITE" id="PS50097"/>
    </source>
</evidence>
<dbReference type="CDD" id="cd18186">
    <property type="entry name" value="BTB_POZ_ZBTB_KLHL-like"/>
    <property type="match status" value="1"/>
</dbReference>
<gene>
    <name evidence="4" type="ORF">RCL2_001205000</name>
    <name evidence="3" type="ORF">RclHR1_02140024</name>
</gene>
<name>A0A2Z6R8H3_9GLOM</name>
<dbReference type="Proteomes" id="UP000247702">
    <property type="component" value="Unassembled WGS sequence"/>
</dbReference>
<organism evidence="3 5">
    <name type="scientific">Rhizophagus clarus</name>
    <dbReference type="NCBI Taxonomy" id="94130"/>
    <lineage>
        <taxon>Eukaryota</taxon>
        <taxon>Fungi</taxon>
        <taxon>Fungi incertae sedis</taxon>
        <taxon>Mucoromycota</taxon>
        <taxon>Glomeromycotina</taxon>
        <taxon>Glomeromycetes</taxon>
        <taxon>Glomerales</taxon>
        <taxon>Glomeraceae</taxon>
        <taxon>Rhizophagus</taxon>
    </lineage>
</organism>
<evidence type="ECO:0000259" key="2">
    <source>
        <dbReference type="PROSITE" id="PS51886"/>
    </source>
</evidence>
<dbReference type="Pfam" id="PF00651">
    <property type="entry name" value="BTB"/>
    <property type="match status" value="1"/>
</dbReference>
<dbReference type="InterPro" id="IPR006571">
    <property type="entry name" value="TLDc_dom"/>
</dbReference>
<keyword evidence="5" id="KW-1185">Reference proteome</keyword>
<dbReference type="AlphaFoldDB" id="A0A2Z6R8H3"/>
<reference evidence="3 5" key="1">
    <citation type="submission" date="2017-11" db="EMBL/GenBank/DDBJ databases">
        <title>The genome of Rhizophagus clarus HR1 reveals common genetic basis of auxotrophy among arbuscular mycorrhizal fungi.</title>
        <authorList>
            <person name="Kobayashi Y."/>
        </authorList>
    </citation>
    <scope>NUCLEOTIDE SEQUENCE [LARGE SCALE GENOMIC DNA]</scope>
    <source>
        <strain evidence="3 5">HR1</strain>
    </source>
</reference>
<dbReference type="SMART" id="SM00225">
    <property type="entry name" value="BTB"/>
    <property type="match status" value="1"/>
</dbReference>
<evidence type="ECO:0000313" key="5">
    <source>
        <dbReference type="Proteomes" id="UP000247702"/>
    </source>
</evidence>
<dbReference type="PROSITE" id="PS51886">
    <property type="entry name" value="TLDC"/>
    <property type="match status" value="1"/>
</dbReference>
<dbReference type="Gene3D" id="3.30.710.10">
    <property type="entry name" value="Potassium Channel Kv1.1, Chain A"/>
    <property type="match status" value="1"/>
</dbReference>
<dbReference type="OrthoDB" id="298084at2759"/>
<feature type="domain" description="TLDc" evidence="2">
    <location>
        <begin position="297"/>
        <end position="470"/>
    </location>
</feature>
<proteinExistence type="predicted"/>
<dbReference type="EMBL" id="BLAL01000087">
    <property type="protein sequence ID" value="GES84963.1"/>
    <property type="molecule type" value="Genomic_DNA"/>
</dbReference>
<dbReference type="PANTHER" id="PTHR24410">
    <property type="entry name" value="HL07962P-RELATED"/>
    <property type="match status" value="1"/>
</dbReference>
<dbReference type="InterPro" id="IPR011333">
    <property type="entry name" value="SKP1/BTB/POZ_sf"/>
</dbReference>
<dbReference type="Proteomes" id="UP000615446">
    <property type="component" value="Unassembled WGS sequence"/>
</dbReference>
<dbReference type="EMBL" id="BEXD01001269">
    <property type="protein sequence ID" value="GBB93271.1"/>
    <property type="molecule type" value="Genomic_DNA"/>
</dbReference>
<dbReference type="PROSITE" id="PS50097">
    <property type="entry name" value="BTB"/>
    <property type="match status" value="1"/>
</dbReference>
<dbReference type="Pfam" id="PF07534">
    <property type="entry name" value="TLD"/>
    <property type="match status" value="1"/>
</dbReference>
<dbReference type="PANTHER" id="PTHR24410:SF23">
    <property type="entry name" value="BTB DOMAIN-CONTAINING PROTEIN-RELATED"/>
    <property type="match status" value="1"/>
</dbReference>
<evidence type="ECO:0000313" key="4">
    <source>
        <dbReference type="EMBL" id="GES84963.1"/>
    </source>
</evidence>
<accession>A0A2Z6R8H3</accession>
<feature type="domain" description="BTB" evidence="1">
    <location>
        <begin position="23"/>
        <end position="96"/>
    </location>
</feature>
<evidence type="ECO:0000313" key="3">
    <source>
        <dbReference type="EMBL" id="GBB93271.1"/>
    </source>
</evidence>
<reference evidence="4" key="2">
    <citation type="submission" date="2019-10" db="EMBL/GenBank/DDBJ databases">
        <title>Conservation and host-specific expression of non-tandemly repeated heterogenous ribosome RNA gene in arbuscular mycorrhizal fungi.</title>
        <authorList>
            <person name="Maeda T."/>
            <person name="Kobayashi Y."/>
            <person name="Nakagawa T."/>
            <person name="Ezawa T."/>
            <person name="Yamaguchi K."/>
            <person name="Bino T."/>
            <person name="Nishimoto Y."/>
            <person name="Shigenobu S."/>
            <person name="Kawaguchi M."/>
        </authorList>
    </citation>
    <scope>NUCLEOTIDE SEQUENCE</scope>
    <source>
        <strain evidence="4">HR1</strain>
    </source>
</reference>
<dbReference type="SUPFAM" id="SSF54695">
    <property type="entry name" value="POZ domain"/>
    <property type="match status" value="1"/>
</dbReference>
<dbReference type="InterPro" id="IPR000210">
    <property type="entry name" value="BTB/POZ_dom"/>
</dbReference>
<sequence length="470" mass="55491">MSFDYSQELVNDYERLLEVGENYDVIIYAGKGENMEKIHAHSLILCARSQYFHTALINQWASKEDGKFILKNSNISPRILKTILRFIYCGRVDLMNLQGLELLEFLIVANEFSIQVLVSCIQEYLIDHQHELLQQNPIEILEIVYQLIHHDTFKSLCEFFLETFCENPKMLFKFDNLIRLRAPLLELLLKRDDLLLDEIEIWDNLIKWSFAQHPSIQQDVKKLNKEEIAIMKSTLQNFIPLIRFNNISSKDFYFKLYPFKVILTDDLAENILEFHMVPNKKLNNVIQPPRRSKYDTHIVKSEHFSIFSSWIDKKNDFYYKYYNQKDLPYHFNLIYRASRDGNKTKVFHKKCDNKGATIVIVKVKGSEQIFGGYNPIDWESNGSSTMVKDSFLFSFADRNKVKTAKIGYESSMSFYPGYGPMFGYHLYYQNYHNTWVVNNNFLGNYLNIKVPLAGYVYSEDFEVFQVVKKQ</sequence>